<dbReference type="Pfam" id="PF00659">
    <property type="entry name" value="POLO_box"/>
    <property type="match status" value="1"/>
</dbReference>
<keyword evidence="9" id="KW-1185">Reference proteome</keyword>
<evidence type="ECO:0000259" key="7">
    <source>
        <dbReference type="PROSITE" id="PS50078"/>
    </source>
</evidence>
<dbReference type="PANTHER" id="PTHR24345:SF0">
    <property type="entry name" value="CELL CYCLE SERINE_THREONINE-PROTEIN KINASE CDC5_MSD2"/>
    <property type="match status" value="1"/>
</dbReference>
<reference evidence="8" key="1">
    <citation type="submission" date="2019-06" db="EMBL/GenBank/DDBJ databases">
        <authorList>
            <person name="Zheng W."/>
        </authorList>
    </citation>
    <scope>NUCLEOTIDE SEQUENCE</scope>
    <source>
        <strain evidence="8">QDHG01</strain>
    </source>
</reference>
<accession>A0A8J8NDY6</accession>
<dbReference type="OrthoDB" id="410374at2759"/>
<dbReference type="InterPro" id="IPR033701">
    <property type="entry name" value="POLO_box_1"/>
</dbReference>
<keyword evidence="3" id="KW-0547">Nucleotide-binding</keyword>
<dbReference type="Gene3D" id="3.30.1120.30">
    <property type="entry name" value="POLO box domain"/>
    <property type="match status" value="2"/>
</dbReference>
<dbReference type="PROSITE" id="PS50078">
    <property type="entry name" value="POLO_BOX"/>
    <property type="match status" value="2"/>
</dbReference>
<keyword evidence="4" id="KW-0418">Kinase</keyword>
<dbReference type="EMBL" id="RRYP01020172">
    <property type="protein sequence ID" value="TNV73014.1"/>
    <property type="molecule type" value="Genomic_DNA"/>
</dbReference>
<dbReference type="SUPFAM" id="SSF82615">
    <property type="entry name" value="Polo-box domain"/>
    <property type="match status" value="2"/>
</dbReference>
<dbReference type="Proteomes" id="UP000785679">
    <property type="component" value="Unassembled WGS sequence"/>
</dbReference>
<keyword evidence="5" id="KW-0067">ATP-binding</keyword>
<comment type="caution">
    <text evidence="8">The sequence shown here is derived from an EMBL/GenBank/DDBJ whole genome shotgun (WGS) entry which is preliminary data.</text>
</comment>
<dbReference type="PANTHER" id="PTHR24345">
    <property type="entry name" value="SERINE/THREONINE-PROTEIN KINASE PLK"/>
    <property type="match status" value="1"/>
</dbReference>
<sequence>MDTDTNQIQAKVEETQAPNIPLFQDKEVISKYVDFSSKYGIGYKLSNGSYGVLFNDSTKIILDANLFHFDYIQRAPTQQLLIDASKKVPITSDGEEVHSHTFFSYPTSLGKKVILLQHFKSFLDGNSKFKPITFPFTPQNAPQRTTPSPLPHLKKWKSSSKALLFRLTNKLIHTVFLDDRSELIIDSGAQGMVTYVNKGGEARSMPLHSDIEGKDASMFKRLQIAKEMLMQQSSGQGKAEQRNKANAKTVNNQ</sequence>
<dbReference type="GO" id="GO:0005524">
    <property type="term" value="F:ATP binding"/>
    <property type="evidence" value="ECO:0007669"/>
    <property type="project" value="UniProtKB-KW"/>
</dbReference>
<organism evidence="8 9">
    <name type="scientific">Halteria grandinella</name>
    <dbReference type="NCBI Taxonomy" id="5974"/>
    <lineage>
        <taxon>Eukaryota</taxon>
        <taxon>Sar</taxon>
        <taxon>Alveolata</taxon>
        <taxon>Ciliophora</taxon>
        <taxon>Intramacronucleata</taxon>
        <taxon>Spirotrichea</taxon>
        <taxon>Stichotrichia</taxon>
        <taxon>Sporadotrichida</taxon>
        <taxon>Halteriidae</taxon>
        <taxon>Halteria</taxon>
    </lineage>
</organism>
<dbReference type="GO" id="GO:0005634">
    <property type="term" value="C:nucleus"/>
    <property type="evidence" value="ECO:0007669"/>
    <property type="project" value="TreeGrafter"/>
</dbReference>
<evidence type="ECO:0000256" key="1">
    <source>
        <dbReference type="ARBA" id="ARBA00022527"/>
    </source>
</evidence>
<keyword evidence="1" id="KW-0723">Serine/threonine-protein kinase</keyword>
<name>A0A8J8NDY6_HALGN</name>
<keyword evidence="2" id="KW-0808">Transferase</keyword>
<evidence type="ECO:0000256" key="5">
    <source>
        <dbReference type="ARBA" id="ARBA00022840"/>
    </source>
</evidence>
<evidence type="ECO:0000256" key="3">
    <source>
        <dbReference type="ARBA" id="ARBA00022741"/>
    </source>
</evidence>
<dbReference type="GO" id="GO:0004674">
    <property type="term" value="F:protein serine/threonine kinase activity"/>
    <property type="evidence" value="ECO:0007669"/>
    <property type="project" value="UniProtKB-KW"/>
</dbReference>
<gene>
    <name evidence="8" type="ORF">FGO68_gene15409</name>
</gene>
<feature type="compositionally biased region" description="Polar residues" evidence="6">
    <location>
        <begin position="244"/>
        <end position="253"/>
    </location>
</feature>
<feature type="domain" description="POLO box" evidence="7">
    <location>
        <begin position="28"/>
        <end position="125"/>
    </location>
</feature>
<evidence type="ECO:0000256" key="4">
    <source>
        <dbReference type="ARBA" id="ARBA00022777"/>
    </source>
</evidence>
<evidence type="ECO:0000256" key="6">
    <source>
        <dbReference type="SAM" id="MobiDB-lite"/>
    </source>
</evidence>
<protein>
    <recommendedName>
        <fullName evidence="7">POLO box domain-containing protein</fullName>
    </recommendedName>
</protein>
<feature type="domain" description="POLO box" evidence="7">
    <location>
        <begin position="152"/>
        <end position="234"/>
    </location>
</feature>
<feature type="region of interest" description="Disordered" evidence="6">
    <location>
        <begin position="230"/>
        <end position="253"/>
    </location>
</feature>
<evidence type="ECO:0000313" key="8">
    <source>
        <dbReference type="EMBL" id="TNV73014.1"/>
    </source>
</evidence>
<evidence type="ECO:0000313" key="9">
    <source>
        <dbReference type="Proteomes" id="UP000785679"/>
    </source>
</evidence>
<dbReference type="InterPro" id="IPR036947">
    <property type="entry name" value="POLO_box_dom_sf"/>
</dbReference>
<proteinExistence type="predicted"/>
<dbReference type="CDD" id="cd13118">
    <property type="entry name" value="POLO_box_1"/>
    <property type="match status" value="1"/>
</dbReference>
<dbReference type="InterPro" id="IPR000959">
    <property type="entry name" value="POLO_box_dom"/>
</dbReference>
<evidence type="ECO:0000256" key="2">
    <source>
        <dbReference type="ARBA" id="ARBA00022679"/>
    </source>
</evidence>
<dbReference type="AlphaFoldDB" id="A0A8J8NDY6"/>